<feature type="region of interest" description="Disordered" evidence="1">
    <location>
        <begin position="1"/>
        <end position="60"/>
    </location>
</feature>
<protein>
    <submittedName>
        <fullName evidence="2">RNA uclease 4</fullName>
    </submittedName>
</protein>
<feature type="compositionally biased region" description="Basic residues" evidence="1">
    <location>
        <begin position="23"/>
        <end position="36"/>
    </location>
</feature>
<reference evidence="2 3" key="1">
    <citation type="journal article" date="2017" name="Genome Biol. Evol.">
        <title>Phytophthora megakarya and P. palmivora, closely related causal agents of cacao black pod rot, underwent increases in genome sizes and gene numbers by different mechanisms.</title>
        <authorList>
            <person name="Ali S.S."/>
            <person name="Shao J."/>
            <person name="Lary D.J."/>
            <person name="Kronmiller B."/>
            <person name="Shen D."/>
            <person name="Strem M.D."/>
            <person name="Amoako-Attah I."/>
            <person name="Akrofi A.Y."/>
            <person name="Begoude B.A."/>
            <person name="Ten Hoopen G.M."/>
            <person name="Coulibaly K."/>
            <person name="Kebe B.I."/>
            <person name="Melnick R.L."/>
            <person name="Guiltinan M.J."/>
            <person name="Tyler B.M."/>
            <person name="Meinhardt L.W."/>
            <person name="Bailey B.A."/>
        </authorList>
    </citation>
    <scope>NUCLEOTIDE SEQUENCE [LARGE SCALE GENOMIC DNA]</scope>
    <source>
        <strain evidence="3">sbr112.9</strain>
    </source>
</reference>
<proteinExistence type="predicted"/>
<dbReference type="AlphaFoldDB" id="A0A2P4YGP8"/>
<comment type="caution">
    <text evidence="2">The sequence shown here is derived from an EMBL/GenBank/DDBJ whole genome shotgun (WGS) entry which is preliminary data.</text>
</comment>
<gene>
    <name evidence="2" type="ORF">PHPALM_5734</name>
</gene>
<name>A0A2P4YGP8_9STRA</name>
<keyword evidence="3" id="KW-1185">Reference proteome</keyword>
<evidence type="ECO:0000256" key="1">
    <source>
        <dbReference type="SAM" id="MobiDB-lite"/>
    </source>
</evidence>
<evidence type="ECO:0000313" key="2">
    <source>
        <dbReference type="EMBL" id="POM76968.1"/>
    </source>
</evidence>
<dbReference type="Proteomes" id="UP000237271">
    <property type="component" value="Unassembled WGS sequence"/>
</dbReference>
<evidence type="ECO:0000313" key="3">
    <source>
        <dbReference type="Proteomes" id="UP000237271"/>
    </source>
</evidence>
<organism evidence="2 3">
    <name type="scientific">Phytophthora palmivora</name>
    <dbReference type="NCBI Taxonomy" id="4796"/>
    <lineage>
        <taxon>Eukaryota</taxon>
        <taxon>Sar</taxon>
        <taxon>Stramenopiles</taxon>
        <taxon>Oomycota</taxon>
        <taxon>Peronosporomycetes</taxon>
        <taxon>Peronosporales</taxon>
        <taxon>Peronosporaceae</taxon>
        <taxon>Phytophthora</taxon>
    </lineage>
</organism>
<dbReference type="EMBL" id="NCKW01003203">
    <property type="protein sequence ID" value="POM76968.1"/>
    <property type="molecule type" value="Genomic_DNA"/>
</dbReference>
<sequence>MGGKRKRNEGSTSVQAGDNKSDHKVHHSKKKHKLSTSKKVSGSATHKPQEKAPKSAKPATLANSNWLALKSKIQQKNQELIKASNDVDKQNMCMFGVSCYLA</sequence>
<accession>A0A2P4YGP8</accession>